<evidence type="ECO:0000313" key="4">
    <source>
        <dbReference type="EMBL" id="CAB5238097.1"/>
    </source>
</evidence>
<dbReference type="EMBL" id="LR798457">
    <property type="protein sequence ID" value="CAB5238097.1"/>
    <property type="molecule type" value="Genomic_DNA"/>
</dbReference>
<reference evidence="2" key="1">
    <citation type="submission" date="2020-05" db="EMBL/GenBank/DDBJ databases">
        <authorList>
            <person name="Chiriac C."/>
            <person name="Salcher M."/>
            <person name="Ghai R."/>
            <person name="Kavagutti S V."/>
        </authorList>
    </citation>
    <scope>NUCLEOTIDE SEQUENCE</scope>
</reference>
<organism evidence="2">
    <name type="scientific">uncultured Caudovirales phage</name>
    <dbReference type="NCBI Taxonomy" id="2100421"/>
    <lineage>
        <taxon>Viruses</taxon>
        <taxon>Duplodnaviria</taxon>
        <taxon>Heunggongvirae</taxon>
        <taxon>Uroviricota</taxon>
        <taxon>Caudoviricetes</taxon>
        <taxon>Peduoviridae</taxon>
        <taxon>Maltschvirus</taxon>
        <taxon>Maltschvirus maltsch</taxon>
    </lineage>
</organism>
<protein>
    <recommendedName>
        <fullName evidence="5">Peptidase M28</fullName>
    </recommendedName>
</protein>
<dbReference type="SUPFAM" id="SSF53187">
    <property type="entry name" value="Zn-dependent exopeptidases"/>
    <property type="match status" value="1"/>
</dbReference>
<dbReference type="EMBL" id="LR797358">
    <property type="protein sequence ID" value="CAB4205237.1"/>
    <property type="molecule type" value="Genomic_DNA"/>
</dbReference>
<proteinExistence type="predicted"/>
<evidence type="ECO:0000313" key="3">
    <source>
        <dbReference type="EMBL" id="CAB4205237.1"/>
    </source>
</evidence>
<evidence type="ECO:0000313" key="1">
    <source>
        <dbReference type="EMBL" id="CAB4168229.1"/>
    </source>
</evidence>
<dbReference type="Gene3D" id="3.40.630.10">
    <property type="entry name" value="Zn peptidases"/>
    <property type="match status" value="1"/>
</dbReference>
<sequence length="386" mass="43559">MTIAYKTLNKALHLARPHGSSTTERYTKWLRGQLPAHLSADPTRVWRDALGNLHVDNRDKLSHRSLFIAHVDTVHRIEGHNRILKTPLKWFADGAALGADDGVGNALLMHMIHAGVPGYYIFSQGEECGGLGSKHIAKAYPDLLVQFDRAIAFDRKGTDSVISHQGYSRCCSDVFAQALADDLNATDDTMEFMYSPDDTGVYTDTAEFTDSIPECTNISCGYMYEHTQKEELDMGHFDRLAVAVLLIDWDGLPVHRDPTVKEYKTYAGYDDRWDDWKGKWYLDYDKHEGLDYKGEAAYDYSNLDALDANEMDVYLYECLEDAKAGHPNGLIEMMAESVYPEDPGMARKFIDRNRMTDAVLDEAIEMVGIYDVETVLSTVFEAAYVD</sequence>
<dbReference type="EMBL" id="LR796819">
    <property type="protein sequence ID" value="CAB4168229.1"/>
    <property type="molecule type" value="Genomic_DNA"/>
</dbReference>
<accession>A0A6J5RDD0</accession>
<name>A0A6J5RDD0_9CAUD</name>
<dbReference type="EMBL" id="LR797223">
    <property type="protein sequence ID" value="CAB4194999.1"/>
    <property type="molecule type" value="Genomic_DNA"/>
</dbReference>
<gene>
    <name evidence="2" type="ORF">UFOVP1276_17</name>
    <name evidence="3" type="ORF">UFOVP1403_49</name>
    <name evidence="4" type="ORF">UFOVP1507_33</name>
    <name evidence="1" type="ORF">UFOVP875_48</name>
</gene>
<evidence type="ECO:0000313" key="2">
    <source>
        <dbReference type="EMBL" id="CAB4194999.1"/>
    </source>
</evidence>
<evidence type="ECO:0008006" key="5">
    <source>
        <dbReference type="Google" id="ProtNLM"/>
    </source>
</evidence>